<evidence type="ECO:0000259" key="1">
    <source>
        <dbReference type="PROSITE" id="PS50994"/>
    </source>
</evidence>
<dbReference type="InterPro" id="IPR039537">
    <property type="entry name" value="Retrotran_Ty1/copia-like"/>
</dbReference>
<gene>
    <name evidence="2" type="ORF">PR003_g3803</name>
</gene>
<reference evidence="2 3" key="1">
    <citation type="submission" date="2018-08" db="EMBL/GenBank/DDBJ databases">
        <title>Genomic investigation of the strawberry pathogen Phytophthora fragariae indicates pathogenicity is determined by transcriptional variation in three key races.</title>
        <authorList>
            <person name="Adams T.M."/>
            <person name="Armitage A.D."/>
            <person name="Sobczyk M.K."/>
            <person name="Bates H.J."/>
            <person name="Dunwell J.M."/>
            <person name="Nellist C.F."/>
            <person name="Harrison R.J."/>
        </authorList>
    </citation>
    <scope>NUCLEOTIDE SEQUENCE [LARGE SCALE GENOMIC DNA]</scope>
    <source>
        <strain evidence="2 3">SCRP333</strain>
    </source>
</reference>
<sequence length="181" mass="20633">MWAERQAGRMIKKVITHKVVQVLTDKGGEFVNEAMEAWYNSRGIEHIQVGPKSSQLKLCERTHQSLVEMTKAMMEQSGLPRSLWSEAKRNAVYLKNRSCNKGTQEVPYEMFFGAKPDVHHIRKFKALAYVHVPATPGRRKHNSNAKLGYVLGYAENVVVCKVYFPAEHTAKFVSDLRVAEE</sequence>
<dbReference type="GO" id="GO:0003676">
    <property type="term" value="F:nucleic acid binding"/>
    <property type="evidence" value="ECO:0007669"/>
    <property type="project" value="InterPro"/>
</dbReference>
<dbReference type="PROSITE" id="PS50994">
    <property type="entry name" value="INTEGRASE"/>
    <property type="match status" value="1"/>
</dbReference>
<dbReference type="InterPro" id="IPR057670">
    <property type="entry name" value="SH3_retrovirus"/>
</dbReference>
<dbReference type="Pfam" id="PF25597">
    <property type="entry name" value="SH3_retrovirus"/>
    <property type="match status" value="1"/>
</dbReference>
<proteinExistence type="predicted"/>
<dbReference type="PANTHER" id="PTHR42648">
    <property type="entry name" value="TRANSPOSASE, PUTATIVE-RELATED"/>
    <property type="match status" value="1"/>
</dbReference>
<dbReference type="InterPro" id="IPR012337">
    <property type="entry name" value="RNaseH-like_sf"/>
</dbReference>
<dbReference type="Proteomes" id="UP000434957">
    <property type="component" value="Unassembled WGS sequence"/>
</dbReference>
<dbReference type="AlphaFoldDB" id="A0A6A4G051"/>
<dbReference type="SUPFAM" id="SSF53098">
    <property type="entry name" value="Ribonuclease H-like"/>
    <property type="match status" value="1"/>
</dbReference>
<protein>
    <recommendedName>
        <fullName evidence="1">Integrase catalytic domain-containing protein</fullName>
    </recommendedName>
</protein>
<organism evidence="2 3">
    <name type="scientific">Phytophthora rubi</name>
    <dbReference type="NCBI Taxonomy" id="129364"/>
    <lineage>
        <taxon>Eukaryota</taxon>
        <taxon>Sar</taxon>
        <taxon>Stramenopiles</taxon>
        <taxon>Oomycota</taxon>
        <taxon>Peronosporomycetes</taxon>
        <taxon>Peronosporales</taxon>
        <taxon>Peronosporaceae</taxon>
        <taxon>Phytophthora</taxon>
    </lineage>
</organism>
<name>A0A6A4G051_9STRA</name>
<comment type="caution">
    <text evidence="2">The sequence shown here is derived from an EMBL/GenBank/DDBJ whole genome shotgun (WGS) entry which is preliminary data.</text>
</comment>
<dbReference type="InterPro" id="IPR001584">
    <property type="entry name" value="Integrase_cat-core"/>
</dbReference>
<dbReference type="InterPro" id="IPR036397">
    <property type="entry name" value="RNaseH_sf"/>
</dbReference>
<dbReference type="Gene3D" id="3.30.420.10">
    <property type="entry name" value="Ribonuclease H-like superfamily/Ribonuclease H"/>
    <property type="match status" value="1"/>
</dbReference>
<evidence type="ECO:0000313" key="3">
    <source>
        <dbReference type="Proteomes" id="UP000434957"/>
    </source>
</evidence>
<evidence type="ECO:0000313" key="2">
    <source>
        <dbReference type="EMBL" id="KAE9353583.1"/>
    </source>
</evidence>
<feature type="domain" description="Integrase catalytic" evidence="1">
    <location>
        <begin position="1"/>
        <end position="115"/>
    </location>
</feature>
<keyword evidence="3" id="KW-1185">Reference proteome</keyword>
<accession>A0A6A4G051</accession>
<dbReference type="PANTHER" id="PTHR42648:SF28">
    <property type="entry name" value="TRANSPOSON-ENCODED PROTEIN WITH RIBONUCLEASE H-LIKE AND RETROVIRUS ZINC FINGER-LIKE DOMAINS"/>
    <property type="match status" value="1"/>
</dbReference>
<dbReference type="GO" id="GO:0015074">
    <property type="term" value="P:DNA integration"/>
    <property type="evidence" value="ECO:0007669"/>
    <property type="project" value="InterPro"/>
</dbReference>
<dbReference type="EMBL" id="QXFT01000136">
    <property type="protein sequence ID" value="KAE9353583.1"/>
    <property type="molecule type" value="Genomic_DNA"/>
</dbReference>